<dbReference type="PANTHER" id="PTHR10655">
    <property type="entry name" value="LYSOPHOSPHOLIPASE-RELATED"/>
    <property type="match status" value="1"/>
</dbReference>
<dbReference type="InterPro" id="IPR003140">
    <property type="entry name" value="PLipase/COase/thioEstase"/>
</dbReference>
<dbReference type="PANTHER" id="PTHR10655:SF17">
    <property type="entry name" value="LYSOPHOSPHOLIPASE-LIKE PROTEIN 1"/>
    <property type="match status" value="1"/>
</dbReference>
<comment type="caution">
    <text evidence="4">The sequence shown here is derived from an EMBL/GenBank/DDBJ whole genome shotgun (WGS) entry which is preliminary data.</text>
</comment>
<protein>
    <submittedName>
        <fullName evidence="4">Prolyl oligopeptidase family serine peptidase</fullName>
    </submittedName>
</protein>
<name>A0ABU7XF17_9HYPH</name>
<sequence>MATIDGPRVQAKSGKPRQLVVFLHGYGADGADLIEIGRQWRAFLPDADFVAPHAPDRCAASPMGRQWFPLTMRDTEERWRGCVAAKPTLDAFLDAELAKRGFDDSALALVGFSQGTMMALHTGLRRNRPPRAILGYSGILVTGPGHAGEAPSPYEKPPAILLAHGEEDEVIPVEALMMSANALAEQGVPAQWHLSAHIGHGIDETGLVHGGLFLAQSFGVKVAFARR</sequence>
<evidence type="ECO:0000313" key="5">
    <source>
        <dbReference type="Proteomes" id="UP001350748"/>
    </source>
</evidence>
<dbReference type="InterPro" id="IPR050565">
    <property type="entry name" value="LYPA1-2/EST-like"/>
</dbReference>
<dbReference type="Proteomes" id="UP001350748">
    <property type="component" value="Unassembled WGS sequence"/>
</dbReference>
<dbReference type="Pfam" id="PF02230">
    <property type="entry name" value="Abhydrolase_2"/>
    <property type="match status" value="1"/>
</dbReference>
<dbReference type="Gene3D" id="3.40.50.1820">
    <property type="entry name" value="alpha/beta hydrolase"/>
    <property type="match status" value="1"/>
</dbReference>
<feature type="domain" description="Phospholipase/carboxylesterase/thioesterase" evidence="3">
    <location>
        <begin position="6"/>
        <end position="207"/>
    </location>
</feature>
<evidence type="ECO:0000256" key="1">
    <source>
        <dbReference type="ARBA" id="ARBA00006499"/>
    </source>
</evidence>
<organism evidence="4 5">
    <name type="scientific">Methylocystis borbori</name>
    <dbReference type="NCBI Taxonomy" id="3118750"/>
    <lineage>
        <taxon>Bacteria</taxon>
        <taxon>Pseudomonadati</taxon>
        <taxon>Pseudomonadota</taxon>
        <taxon>Alphaproteobacteria</taxon>
        <taxon>Hyphomicrobiales</taxon>
        <taxon>Methylocystaceae</taxon>
        <taxon>Methylocystis</taxon>
    </lineage>
</organism>
<evidence type="ECO:0000313" key="4">
    <source>
        <dbReference type="EMBL" id="MEF3365710.1"/>
    </source>
</evidence>
<evidence type="ECO:0000259" key="3">
    <source>
        <dbReference type="Pfam" id="PF02230"/>
    </source>
</evidence>
<comment type="similarity">
    <text evidence="1">Belongs to the AB hydrolase superfamily. AB hydrolase 2 family.</text>
</comment>
<dbReference type="RefSeq" id="WP_332080637.1">
    <property type="nucleotide sequence ID" value="NZ_JAZHYN010000007.1"/>
</dbReference>
<keyword evidence="5" id="KW-1185">Reference proteome</keyword>
<reference evidence="4 5" key="1">
    <citation type="submission" date="2024-02" db="EMBL/GenBank/DDBJ databases">
        <authorList>
            <person name="Grouzdev D."/>
        </authorList>
    </citation>
    <scope>NUCLEOTIDE SEQUENCE [LARGE SCALE GENOMIC DNA]</scope>
    <source>
        <strain evidence="4 5">9N</strain>
    </source>
</reference>
<evidence type="ECO:0000256" key="2">
    <source>
        <dbReference type="ARBA" id="ARBA00022801"/>
    </source>
</evidence>
<dbReference type="InterPro" id="IPR029058">
    <property type="entry name" value="AB_hydrolase_fold"/>
</dbReference>
<proteinExistence type="inferred from homology"/>
<dbReference type="EMBL" id="JAZHYN010000007">
    <property type="protein sequence ID" value="MEF3365710.1"/>
    <property type="molecule type" value="Genomic_DNA"/>
</dbReference>
<dbReference type="SUPFAM" id="SSF53474">
    <property type="entry name" value="alpha/beta-Hydrolases"/>
    <property type="match status" value="1"/>
</dbReference>
<keyword evidence="2" id="KW-0378">Hydrolase</keyword>
<gene>
    <name evidence="4" type="ORF">V3H18_04095</name>
</gene>
<accession>A0ABU7XF17</accession>